<dbReference type="Gene3D" id="1.20.272.10">
    <property type="match status" value="1"/>
</dbReference>
<evidence type="ECO:0000259" key="13">
    <source>
        <dbReference type="SMART" id="SM00382"/>
    </source>
</evidence>
<dbReference type="InterPro" id="IPR003593">
    <property type="entry name" value="AAA+_ATPase"/>
</dbReference>
<evidence type="ECO:0000256" key="5">
    <source>
        <dbReference type="ARBA" id="ARBA00022723"/>
    </source>
</evidence>
<dbReference type="Proteomes" id="UP000184290">
    <property type="component" value="Unassembled WGS sequence"/>
</dbReference>
<feature type="region of interest" description="Disordered" evidence="12">
    <location>
        <begin position="397"/>
        <end position="442"/>
    </location>
</feature>
<comment type="caution">
    <text evidence="14">The sequence shown here is derived from an EMBL/GenBank/DDBJ whole genome shotgun (WGS) entry which is preliminary data.</text>
</comment>
<keyword evidence="9 11" id="KW-0239">DNA-directed DNA polymerase</keyword>
<evidence type="ECO:0000256" key="12">
    <source>
        <dbReference type="SAM" id="MobiDB-lite"/>
    </source>
</evidence>
<dbReference type="NCBIfam" id="TIGR02397">
    <property type="entry name" value="dnaX_nterm"/>
    <property type="match status" value="1"/>
</dbReference>
<keyword evidence="4 11" id="KW-0235">DNA replication</keyword>
<keyword evidence="8 11" id="KW-0067">ATP-binding</keyword>
<dbReference type="Pfam" id="PF12362">
    <property type="entry name" value="DUF3646"/>
    <property type="match status" value="1"/>
</dbReference>
<dbReference type="InterPro" id="IPR050238">
    <property type="entry name" value="DNA_Rep/Repair_Clamp_Loader"/>
</dbReference>
<dbReference type="EC" id="2.7.7.7" evidence="11"/>
<feature type="compositionally biased region" description="Gly residues" evidence="12">
    <location>
        <begin position="416"/>
        <end position="433"/>
    </location>
</feature>
<evidence type="ECO:0000313" key="15">
    <source>
        <dbReference type="Proteomes" id="UP000184290"/>
    </source>
</evidence>
<keyword evidence="15" id="KW-1185">Reference proteome</keyword>
<protein>
    <recommendedName>
        <fullName evidence="11">DNA polymerase III subunit gamma/tau</fullName>
        <ecNumber evidence="11">2.7.7.7</ecNumber>
    </recommendedName>
</protein>
<name>A0ABY1IJ71_9HYPH</name>
<keyword evidence="3 11" id="KW-0548">Nucleotidyltransferase</keyword>
<keyword evidence="6 11" id="KW-0547">Nucleotide-binding</keyword>
<proteinExistence type="inferred from homology"/>
<feature type="compositionally biased region" description="Acidic residues" evidence="12">
    <location>
        <begin position="641"/>
        <end position="666"/>
    </location>
</feature>
<evidence type="ECO:0000256" key="10">
    <source>
        <dbReference type="ARBA" id="ARBA00049244"/>
    </source>
</evidence>
<dbReference type="InterPro" id="IPR045085">
    <property type="entry name" value="HLD_clamp_pol_III_gamma_tau"/>
</dbReference>
<dbReference type="Pfam" id="PF12169">
    <property type="entry name" value="DNA_pol3_gamma3"/>
    <property type="match status" value="1"/>
</dbReference>
<evidence type="ECO:0000256" key="6">
    <source>
        <dbReference type="ARBA" id="ARBA00022741"/>
    </source>
</evidence>
<dbReference type="InterPro" id="IPR022107">
    <property type="entry name" value="DNA_pol_III_gamma/tau_C"/>
</dbReference>
<dbReference type="SMART" id="SM00382">
    <property type="entry name" value="AAA"/>
    <property type="match status" value="1"/>
</dbReference>
<dbReference type="Gene3D" id="1.10.8.60">
    <property type="match status" value="1"/>
</dbReference>
<dbReference type="CDD" id="cd00009">
    <property type="entry name" value="AAA"/>
    <property type="match status" value="1"/>
</dbReference>
<dbReference type="EMBL" id="FQZC01000002">
    <property type="protein sequence ID" value="SHJ25185.1"/>
    <property type="molecule type" value="Genomic_DNA"/>
</dbReference>
<evidence type="ECO:0000256" key="2">
    <source>
        <dbReference type="ARBA" id="ARBA00022679"/>
    </source>
</evidence>
<evidence type="ECO:0000256" key="1">
    <source>
        <dbReference type="ARBA" id="ARBA00006360"/>
    </source>
</evidence>
<dbReference type="InterPro" id="IPR008921">
    <property type="entry name" value="DNA_pol3_clamp-load_cplx_C"/>
</dbReference>
<organism evidence="14 15">
    <name type="scientific">Aureimonas altamirensis DSM 21988</name>
    <dbReference type="NCBI Taxonomy" id="1121026"/>
    <lineage>
        <taxon>Bacteria</taxon>
        <taxon>Pseudomonadati</taxon>
        <taxon>Pseudomonadota</taxon>
        <taxon>Alphaproteobacteria</taxon>
        <taxon>Hyphomicrobiales</taxon>
        <taxon>Aurantimonadaceae</taxon>
        <taxon>Aureimonas</taxon>
    </lineage>
</organism>
<dbReference type="Pfam" id="PF13177">
    <property type="entry name" value="DNA_pol3_delta2"/>
    <property type="match status" value="1"/>
</dbReference>
<comment type="subunit">
    <text evidence="11">DNA polymerase III contains a core (composed of alpha, epsilon and theta chains) that associates with a tau subunit. This core dimerizes to form the POLIII' complex. PolIII' associates with the gamma complex (composed of gamma, delta, delta', psi and chi chains) and with the beta chain to form the complete DNA polymerase III complex.</text>
</comment>
<keyword evidence="2 11" id="KW-0808">Transferase</keyword>
<evidence type="ECO:0000313" key="14">
    <source>
        <dbReference type="EMBL" id="SHJ25185.1"/>
    </source>
</evidence>
<comment type="similarity">
    <text evidence="1 11">Belongs to the DnaX/STICHEL family.</text>
</comment>
<dbReference type="InterPro" id="IPR012763">
    <property type="entry name" value="DNA_pol_III_sug/sutau_N"/>
</dbReference>
<dbReference type="NCBIfam" id="NF006585">
    <property type="entry name" value="PRK09111.1"/>
    <property type="match status" value="1"/>
</dbReference>
<gene>
    <name evidence="11" type="primary">dnaX</name>
    <name evidence="14" type="ORF">SAMN02745911_2152</name>
</gene>
<feature type="region of interest" description="Disordered" evidence="12">
    <location>
        <begin position="626"/>
        <end position="666"/>
    </location>
</feature>
<keyword evidence="7" id="KW-0862">Zinc</keyword>
<comment type="catalytic activity">
    <reaction evidence="10 11">
        <text>DNA(n) + a 2'-deoxyribonucleoside 5'-triphosphate = DNA(n+1) + diphosphate</text>
        <dbReference type="Rhea" id="RHEA:22508"/>
        <dbReference type="Rhea" id="RHEA-COMP:17339"/>
        <dbReference type="Rhea" id="RHEA-COMP:17340"/>
        <dbReference type="ChEBI" id="CHEBI:33019"/>
        <dbReference type="ChEBI" id="CHEBI:61560"/>
        <dbReference type="ChEBI" id="CHEBI:173112"/>
        <dbReference type="EC" id="2.7.7.7"/>
    </reaction>
</comment>
<reference evidence="14 15" key="1">
    <citation type="submission" date="2016-11" db="EMBL/GenBank/DDBJ databases">
        <authorList>
            <person name="Varghese N."/>
            <person name="Submissions S."/>
        </authorList>
    </citation>
    <scope>NUCLEOTIDE SEQUENCE [LARGE SCALE GENOMIC DNA]</scope>
    <source>
        <strain evidence="14 15">DSM 21988</strain>
    </source>
</reference>
<dbReference type="InterPro" id="IPR022754">
    <property type="entry name" value="DNA_pol_III_gamma-3"/>
</dbReference>
<dbReference type="InterPro" id="IPR027417">
    <property type="entry name" value="P-loop_NTPase"/>
</dbReference>
<comment type="function">
    <text evidence="11">DNA polymerase III is a complex, multichain enzyme responsible for most of the replicative synthesis in bacteria. This DNA polymerase also exhibits 3' to 5' exonuclease activity.</text>
</comment>
<keyword evidence="5" id="KW-0479">Metal-binding</keyword>
<dbReference type="SUPFAM" id="SSF48019">
    <property type="entry name" value="post-AAA+ oligomerization domain-like"/>
    <property type="match status" value="1"/>
</dbReference>
<dbReference type="PANTHER" id="PTHR11669:SF0">
    <property type="entry name" value="PROTEIN STICHEL-LIKE 2"/>
    <property type="match status" value="1"/>
</dbReference>
<evidence type="ECO:0000256" key="11">
    <source>
        <dbReference type="RuleBase" id="RU364063"/>
    </source>
</evidence>
<evidence type="ECO:0000256" key="9">
    <source>
        <dbReference type="ARBA" id="ARBA00022932"/>
    </source>
</evidence>
<evidence type="ECO:0000256" key="8">
    <source>
        <dbReference type="ARBA" id="ARBA00022840"/>
    </source>
</evidence>
<dbReference type="PANTHER" id="PTHR11669">
    <property type="entry name" value="REPLICATION FACTOR C / DNA POLYMERASE III GAMMA-TAU SUBUNIT"/>
    <property type="match status" value="1"/>
</dbReference>
<evidence type="ECO:0000256" key="7">
    <source>
        <dbReference type="ARBA" id="ARBA00022833"/>
    </source>
</evidence>
<evidence type="ECO:0000256" key="4">
    <source>
        <dbReference type="ARBA" id="ARBA00022705"/>
    </source>
</evidence>
<dbReference type="Pfam" id="PF22608">
    <property type="entry name" value="DNAX_ATPase_lid"/>
    <property type="match status" value="1"/>
</dbReference>
<feature type="compositionally biased region" description="Low complexity" evidence="12">
    <location>
        <begin position="397"/>
        <end position="415"/>
    </location>
</feature>
<accession>A0ABY1IJ71</accession>
<sequence length="666" mass="71089">MASAEDMADRGGQRAYRVLARKYRPQSFDDLIGQEPMVRTLTNAFEAGRIAQAWMLTGVRGVGKTTTARILARALNYETETVHRPSIRMDQPGVHDQAIMEGRHVDVVEMDAASHTGIDDIREIIEQVRYRPVSARYKVYIIDEVHMLSTQAFNGLLKTLEEPPEHVKFVFATTEIRKVPITVLSRCQRFDLRRVDAARMMEHLGKVLGAEGVAVDDEALRLIARASEGSVRDALSLADQAIAHGAGHVGADAVRDMLGLADRARVIDLFEMLMAGDASAAITELRAQYAAGADPLVVLGDLADFTHLVTSLRFVPESAADASLAPAEAERGAALAQSLSVRTLSQVWQMLLKAMEEARLAASPRQAAEMALIRIAYASTLPGPEELLRLVESGSSVPASAATPAPSAPSSPHSPGSGGPTGSQAGGPTGGSTGSSTGSQGMAVGTRIAAPMAERGGVKALAGRGALSLHSFAPEPQAQPVQAAEPEPSVSISSLEDIDALALEKRDSLARLRIRRYLRPVRIEAGRLEVGLADDAPATFPGELMRKLHDWTGRRWIVTVATGPVEAPTLEEIAHEKREKLVREVAQDPDVSALLSAFPGARIADVRLRAETLAEVDTVAALDAVEPPDDAAGFDGTALLDDIDPEGELPEEAFAAADDEDDESED</sequence>
<dbReference type="SUPFAM" id="SSF52540">
    <property type="entry name" value="P-loop containing nucleoside triphosphate hydrolases"/>
    <property type="match status" value="1"/>
</dbReference>
<dbReference type="Gene3D" id="3.40.50.300">
    <property type="entry name" value="P-loop containing nucleotide triphosphate hydrolases"/>
    <property type="match status" value="1"/>
</dbReference>
<dbReference type="CDD" id="cd18137">
    <property type="entry name" value="HLD_clamp_pol_III_gamma_tau"/>
    <property type="match status" value="1"/>
</dbReference>
<feature type="domain" description="AAA+ ATPase" evidence="13">
    <location>
        <begin position="50"/>
        <end position="196"/>
    </location>
</feature>
<evidence type="ECO:0000256" key="3">
    <source>
        <dbReference type="ARBA" id="ARBA00022695"/>
    </source>
</evidence>